<comment type="caution">
    <text evidence="2">The sequence shown here is derived from an EMBL/GenBank/DDBJ whole genome shotgun (WGS) entry which is preliminary data.</text>
</comment>
<dbReference type="Proteomes" id="UP001215151">
    <property type="component" value="Unassembled WGS sequence"/>
</dbReference>
<feature type="compositionally biased region" description="Basic and acidic residues" evidence="1">
    <location>
        <begin position="82"/>
        <end position="91"/>
    </location>
</feature>
<feature type="compositionally biased region" description="Polar residues" evidence="1">
    <location>
        <begin position="34"/>
        <end position="58"/>
    </location>
</feature>
<protein>
    <submittedName>
        <fullName evidence="2">Uncharacterized protein</fullName>
    </submittedName>
</protein>
<feature type="compositionally biased region" description="Basic residues" evidence="1">
    <location>
        <begin position="133"/>
        <end position="146"/>
    </location>
</feature>
<sequence length="146" mass="16508">MQYKSPIKTYHEKLKEWETAYTAAIERRPRPIYYTQTGEEIKETQCQPQHRNTSQATSRSKREEHDSGDDDDGGEGNIPQEHQLRNADQGKVEASSSEPAPPRRSLRQETRKMAKLSLPDANSEDGQSGQAGRTRKGQSSKGVPRK</sequence>
<evidence type="ECO:0000256" key="1">
    <source>
        <dbReference type="SAM" id="MobiDB-lite"/>
    </source>
</evidence>
<dbReference type="AlphaFoldDB" id="A0AAD7TLE8"/>
<evidence type="ECO:0000313" key="2">
    <source>
        <dbReference type="EMBL" id="KAJ8468829.1"/>
    </source>
</evidence>
<evidence type="ECO:0000313" key="3">
    <source>
        <dbReference type="Proteomes" id="UP001215151"/>
    </source>
</evidence>
<name>A0AAD7TLE8_9APHY</name>
<organism evidence="2 3">
    <name type="scientific">Trametes cubensis</name>
    <dbReference type="NCBI Taxonomy" id="1111947"/>
    <lineage>
        <taxon>Eukaryota</taxon>
        <taxon>Fungi</taxon>
        <taxon>Dikarya</taxon>
        <taxon>Basidiomycota</taxon>
        <taxon>Agaricomycotina</taxon>
        <taxon>Agaricomycetes</taxon>
        <taxon>Polyporales</taxon>
        <taxon>Polyporaceae</taxon>
        <taxon>Trametes</taxon>
    </lineage>
</organism>
<reference evidence="2" key="1">
    <citation type="submission" date="2022-11" db="EMBL/GenBank/DDBJ databases">
        <title>Genome Sequence of Cubamyces cubensis.</title>
        <authorList>
            <person name="Buettner E."/>
        </authorList>
    </citation>
    <scope>NUCLEOTIDE SEQUENCE</scope>
    <source>
        <strain evidence="2">MPL-01</strain>
    </source>
</reference>
<keyword evidence="3" id="KW-1185">Reference proteome</keyword>
<accession>A0AAD7TLE8</accession>
<gene>
    <name evidence="2" type="ORF">ONZ51_g9398</name>
</gene>
<dbReference type="EMBL" id="JAPEVG010000319">
    <property type="protein sequence ID" value="KAJ8468829.1"/>
    <property type="molecule type" value="Genomic_DNA"/>
</dbReference>
<proteinExistence type="predicted"/>
<feature type="region of interest" description="Disordered" evidence="1">
    <location>
        <begin position="26"/>
        <end position="146"/>
    </location>
</feature>